<comment type="caution">
    <text evidence="2">The sequence shown here is derived from an EMBL/GenBank/DDBJ whole genome shotgun (WGS) entry which is preliminary data.</text>
</comment>
<reference evidence="3" key="1">
    <citation type="journal article" date="2017" name="Nat. Microbiol.">
        <title>Global analysis of biosynthetic gene clusters reveals vast potential of secondary metabolite production in Penicillium species.</title>
        <authorList>
            <person name="Nielsen J.C."/>
            <person name="Grijseels S."/>
            <person name="Prigent S."/>
            <person name="Ji B."/>
            <person name="Dainat J."/>
            <person name="Nielsen K.F."/>
            <person name="Frisvad J.C."/>
            <person name="Workman M."/>
            <person name="Nielsen J."/>
        </authorList>
    </citation>
    <scope>NUCLEOTIDE SEQUENCE [LARGE SCALE GENOMIC DNA]</scope>
    <source>
        <strain evidence="3">IBT 24891</strain>
    </source>
</reference>
<dbReference type="AlphaFoldDB" id="A0A1V6SIY8"/>
<dbReference type="SUPFAM" id="SSF53474">
    <property type="entry name" value="alpha/beta-Hydrolases"/>
    <property type="match status" value="1"/>
</dbReference>
<accession>A0A1V6SIY8</accession>
<sequence length="109" mass="11983">MLIKRLNAQHKKRSPTIGSATMYASGRYRRPTRLAERTLFSVEKTPHTPGPQGLGASFAGTSALPRVCLTSNNGLWDQRVALAWLRKHISGFNVYSENITLIEQSTGAA</sequence>
<evidence type="ECO:0000259" key="1">
    <source>
        <dbReference type="Pfam" id="PF00135"/>
    </source>
</evidence>
<dbReference type="InterPro" id="IPR029058">
    <property type="entry name" value="AB_hydrolase_fold"/>
</dbReference>
<dbReference type="OrthoDB" id="408631at2759"/>
<protein>
    <recommendedName>
        <fullName evidence="1">Carboxylesterase type B domain-containing protein</fullName>
    </recommendedName>
</protein>
<gene>
    <name evidence="2" type="ORF">PENSTE_c050G10111</name>
</gene>
<evidence type="ECO:0000313" key="2">
    <source>
        <dbReference type="EMBL" id="OQE13664.1"/>
    </source>
</evidence>
<dbReference type="InterPro" id="IPR002018">
    <property type="entry name" value="CarbesteraseB"/>
</dbReference>
<dbReference type="EMBL" id="MLKD01000050">
    <property type="protein sequence ID" value="OQE13664.1"/>
    <property type="molecule type" value="Genomic_DNA"/>
</dbReference>
<dbReference type="GO" id="GO:0072330">
    <property type="term" value="P:monocarboxylic acid biosynthetic process"/>
    <property type="evidence" value="ECO:0007669"/>
    <property type="project" value="UniProtKB-ARBA"/>
</dbReference>
<dbReference type="Gene3D" id="3.40.50.1820">
    <property type="entry name" value="alpha/beta hydrolase"/>
    <property type="match status" value="1"/>
</dbReference>
<dbReference type="Pfam" id="PF00135">
    <property type="entry name" value="COesterase"/>
    <property type="match status" value="1"/>
</dbReference>
<feature type="domain" description="Carboxylesterase type B" evidence="1">
    <location>
        <begin position="71"/>
        <end position="109"/>
    </location>
</feature>
<evidence type="ECO:0000313" key="3">
    <source>
        <dbReference type="Proteomes" id="UP000191285"/>
    </source>
</evidence>
<name>A0A1V6SIY8_9EURO</name>
<dbReference type="GO" id="GO:0017000">
    <property type="term" value="P:antibiotic biosynthetic process"/>
    <property type="evidence" value="ECO:0007669"/>
    <property type="project" value="UniProtKB-ARBA"/>
</dbReference>
<proteinExistence type="predicted"/>
<dbReference type="Proteomes" id="UP000191285">
    <property type="component" value="Unassembled WGS sequence"/>
</dbReference>
<keyword evidence="3" id="KW-1185">Reference proteome</keyword>
<organism evidence="2 3">
    <name type="scientific">Penicillium steckii</name>
    <dbReference type="NCBI Taxonomy" id="303698"/>
    <lineage>
        <taxon>Eukaryota</taxon>
        <taxon>Fungi</taxon>
        <taxon>Dikarya</taxon>
        <taxon>Ascomycota</taxon>
        <taxon>Pezizomycotina</taxon>
        <taxon>Eurotiomycetes</taxon>
        <taxon>Eurotiomycetidae</taxon>
        <taxon>Eurotiales</taxon>
        <taxon>Aspergillaceae</taxon>
        <taxon>Penicillium</taxon>
    </lineage>
</organism>